<organism evidence="2 3">
    <name type="scientific">Purpureocillium lilacinum</name>
    <name type="common">Paecilomyces lilacinus</name>
    <dbReference type="NCBI Taxonomy" id="33203"/>
    <lineage>
        <taxon>Eukaryota</taxon>
        <taxon>Fungi</taxon>
        <taxon>Dikarya</taxon>
        <taxon>Ascomycota</taxon>
        <taxon>Pezizomycotina</taxon>
        <taxon>Sordariomycetes</taxon>
        <taxon>Hypocreomycetidae</taxon>
        <taxon>Hypocreales</taxon>
        <taxon>Ophiocordycipitaceae</taxon>
        <taxon>Purpureocillium</taxon>
    </lineage>
</organism>
<feature type="region of interest" description="Disordered" evidence="1">
    <location>
        <begin position="1234"/>
        <end position="1282"/>
    </location>
</feature>
<name>A0A2U3DQM4_PURLI</name>
<dbReference type="InterPro" id="IPR022698">
    <property type="entry name" value="OrsD"/>
</dbReference>
<feature type="compositionally biased region" description="Basic and acidic residues" evidence="1">
    <location>
        <begin position="344"/>
        <end position="360"/>
    </location>
</feature>
<reference evidence="2 3" key="1">
    <citation type="journal article" date="2016" name="Front. Microbiol.">
        <title>Genome and transcriptome sequences reveal the specific parasitism of the nematophagous Purpureocillium lilacinum 36-1.</title>
        <authorList>
            <person name="Xie J."/>
            <person name="Li S."/>
            <person name="Mo C."/>
            <person name="Xiao X."/>
            <person name="Peng D."/>
            <person name="Wang G."/>
            <person name="Xiao Y."/>
        </authorList>
    </citation>
    <scope>NUCLEOTIDE SEQUENCE [LARGE SCALE GENOMIC DNA]</scope>
    <source>
        <strain evidence="2 3">36-1</strain>
    </source>
</reference>
<accession>A0A2U3DQM4</accession>
<feature type="compositionally biased region" description="Polar residues" evidence="1">
    <location>
        <begin position="918"/>
        <end position="930"/>
    </location>
</feature>
<dbReference type="EMBL" id="LCWV01000055">
    <property type="protein sequence ID" value="PWI64550.1"/>
    <property type="molecule type" value="Genomic_DNA"/>
</dbReference>
<gene>
    <name evidence="2" type="ORF">PCL_09563</name>
</gene>
<feature type="compositionally biased region" description="Acidic residues" evidence="1">
    <location>
        <begin position="361"/>
        <end position="378"/>
    </location>
</feature>
<comment type="caution">
    <text evidence="2">The sequence shown here is derived from an EMBL/GenBank/DDBJ whole genome shotgun (WGS) entry which is preliminary data.</text>
</comment>
<proteinExistence type="predicted"/>
<evidence type="ECO:0000256" key="1">
    <source>
        <dbReference type="SAM" id="MobiDB-lite"/>
    </source>
</evidence>
<feature type="region of interest" description="Disordered" evidence="1">
    <location>
        <begin position="133"/>
        <end position="159"/>
    </location>
</feature>
<protein>
    <submittedName>
        <fullName evidence="2">Uncharacterized protein</fullName>
    </submittedName>
</protein>
<sequence>MVVHLGQALRANVGVLGKDAPIPGKRGKTLEGPARPRPVRPPLPQLLPWGAGRRSTVAACPAGVAARPADSSPRSQQPQHNAMVCVVDESVGARLQQGSNVYLTCRHMVRRMDVLLQGTPVLDRVHVRAHSNHDVTAMEGRTGVPSQSPSPLAVDLTRRRPSVSRSLRLHFAYVGPPNPHLPTPPNQRPSRQQRLFHLNPLSIHRVERPPRPPCNFPRASPSQRPDPGDATMQAVDDIFDRAEATPARTSYRSRCWISSYWRDTFYTRPLRVLPMRTKARYKSKWKEFICYLFRAIALEPQKRREIHNIPLRADEITMMHHVLSLASRLQDEGEADGAVNDDQGSDRSWCKQSASERGESTEADGAGEDEGSNDEGEGSDISIGFSVAETSDDDETSNDDDVFCEEDHGSHGEQHSSHRHSVSLPHGTRLELAEALFQLSMMFWTHQCQTGVLDSSTLVHFTAVMGIHRTSLAYRSAYNYTPSLAALMWVGRLFFLEYALPLYSYNTLVYVWPARNTYPSQPERLQAIRTKYILRGCHTPIGEILELKAFGKSIIKKEGYRSNLTWSLDGQSFTIGNDKVVHLSDFCTAHSVAIWRVQEQVDEMMLGWEPMEDLSTIADDLTNKVPGWCFLDSPENGFVGKYKAMTRRVWLSSFRGSALAKAGQWLSCSCLTYLEAGIELATKIFVALHLTAGLPGRGTEITSIRLRNTKLAARNVFVREGQILIVISYSKSRASNNHAFYTVRYLPKDLASSVLAYLTYIWPFIDFLANRLELPQFRSNEFLFPDSGAKHSRKHLSSTPATAALRLFTSRLRTPWTLSLYRQAAIAIARRYISELIKKRNFYYPTGASAPVNMIAAGVGHHPYMLLTAYAIDTALPARLQPELLEMYQRLSTIWQDWNSQYHQSGELRRAISPVHGATNSRISSTSIKGSQRREIGVDDVSSPKRRKRKESAEQPDGQSHDESHPPDGFIFNDQYGIIICVECESMVQPGRKSQYRHLRSQRHAAGSHCQDLLERLSRFPVSSTEQLVTPQKTVPVIPGLKIYDAFRCNICRFFTIHRNLILDHMSTHKLGVSPMRAYELGHYEPSGMAGAEGRLWRPTSPMPQRRIRASTPLGHALAWRNYLGKVGKSAVTRHQARWSQDGQSLTLNGVTLHMDHVPQLLVSEYRQAHRLLFDELLFGADDIAPVESWRVHDDLDLEEYGGSWLTDKRNAEVLPGVQDALWRQIQSPRRIAAGVRTGRPGGAEGSVPQGRRHLRGPRPGVPEAAGHAHPTLGESPSSFAC</sequence>
<dbReference type="Proteomes" id="UP000245956">
    <property type="component" value="Unassembled WGS sequence"/>
</dbReference>
<feature type="region of interest" description="Disordered" evidence="1">
    <location>
        <begin position="205"/>
        <end position="231"/>
    </location>
</feature>
<feature type="compositionally biased region" description="Pro residues" evidence="1">
    <location>
        <begin position="35"/>
        <end position="45"/>
    </location>
</feature>
<evidence type="ECO:0000313" key="2">
    <source>
        <dbReference type="EMBL" id="PWI64550.1"/>
    </source>
</evidence>
<feature type="region of interest" description="Disordered" evidence="1">
    <location>
        <begin position="20"/>
        <end position="48"/>
    </location>
</feature>
<feature type="compositionally biased region" description="Basic and acidic residues" evidence="1">
    <location>
        <begin position="405"/>
        <end position="416"/>
    </location>
</feature>
<evidence type="ECO:0000313" key="3">
    <source>
        <dbReference type="Proteomes" id="UP000245956"/>
    </source>
</evidence>
<feature type="compositionally biased region" description="Acidic residues" evidence="1">
    <location>
        <begin position="390"/>
        <end position="404"/>
    </location>
</feature>
<feature type="region of interest" description="Disordered" evidence="1">
    <location>
        <begin position="913"/>
        <end position="968"/>
    </location>
</feature>
<feature type="region of interest" description="Disordered" evidence="1">
    <location>
        <begin position="333"/>
        <end position="423"/>
    </location>
</feature>
<dbReference type="Pfam" id="PF12013">
    <property type="entry name" value="OrsD"/>
    <property type="match status" value="1"/>
</dbReference>